<dbReference type="Pfam" id="PF01636">
    <property type="entry name" value="APH"/>
    <property type="match status" value="1"/>
</dbReference>
<name>A0A8J7G9M6_9ACTN</name>
<dbReference type="RefSeq" id="WP_197003315.1">
    <property type="nucleotide sequence ID" value="NZ_BONS01000036.1"/>
</dbReference>
<keyword evidence="2" id="KW-0418">Kinase</keyword>
<accession>A0A8J7G9M6</accession>
<dbReference type="InterPro" id="IPR002575">
    <property type="entry name" value="Aminoglycoside_PTrfase"/>
</dbReference>
<dbReference type="SUPFAM" id="SSF56112">
    <property type="entry name" value="Protein kinase-like (PK-like)"/>
    <property type="match status" value="1"/>
</dbReference>
<keyword evidence="2" id="KW-0808">Transferase</keyword>
<dbReference type="Proteomes" id="UP000622552">
    <property type="component" value="Unassembled WGS sequence"/>
</dbReference>
<keyword evidence="3" id="KW-1185">Reference proteome</keyword>
<evidence type="ECO:0000259" key="1">
    <source>
        <dbReference type="Pfam" id="PF01636"/>
    </source>
</evidence>
<evidence type="ECO:0000313" key="3">
    <source>
        <dbReference type="Proteomes" id="UP000622552"/>
    </source>
</evidence>
<feature type="domain" description="Aminoglycoside phosphotransferase" evidence="1">
    <location>
        <begin position="33"/>
        <end position="249"/>
    </location>
</feature>
<evidence type="ECO:0000313" key="2">
    <source>
        <dbReference type="EMBL" id="MBG6136323.1"/>
    </source>
</evidence>
<sequence>MSPTGRDLTPAEQAHRTLASGFWAVRELSEMVGGVDNHVFAAPQPFLQDLVVKVPRVAGRDRFSSAHWATEQCLRVGFPAPRVLRWAKGSCVETRIDGRALDADSADPAETLAAAIELGALLRRLHEVPVTGYGRLSPGGRGQHTSALTWLSAVRWPDGLDPDLAGRAKAMLRRFAPDLDGRPARLLHGDLTCGHVLIDGEGRVAGVVDWESVRGGDPWLELAGVSLRFPVELAEQVLHGYCPAGPDRAETAAMAVYRIRIAVALAAFHLERGEPAAQRYIALLAADLDDLDAGAPAAAPRPVGSSS</sequence>
<reference evidence="2" key="1">
    <citation type="submission" date="2020-11" db="EMBL/GenBank/DDBJ databases">
        <title>Sequencing the genomes of 1000 actinobacteria strains.</title>
        <authorList>
            <person name="Klenk H.-P."/>
        </authorList>
    </citation>
    <scope>NUCLEOTIDE SEQUENCE</scope>
    <source>
        <strain evidence="2">DSM 45356</strain>
    </source>
</reference>
<dbReference type="InterPro" id="IPR051678">
    <property type="entry name" value="AGP_Transferase"/>
</dbReference>
<protein>
    <submittedName>
        <fullName evidence="2">Aminoglycoside phosphotransferase (APT) family kinase protein</fullName>
    </submittedName>
</protein>
<dbReference type="PANTHER" id="PTHR21310:SF15">
    <property type="entry name" value="AMINOGLYCOSIDE PHOSPHOTRANSFERASE DOMAIN-CONTAINING PROTEIN"/>
    <property type="match status" value="1"/>
</dbReference>
<dbReference type="AlphaFoldDB" id="A0A8J7G9M6"/>
<proteinExistence type="predicted"/>
<dbReference type="Gene3D" id="3.90.1200.10">
    <property type="match status" value="1"/>
</dbReference>
<gene>
    <name evidence="2" type="ORF">IW245_002517</name>
</gene>
<dbReference type="InterPro" id="IPR011009">
    <property type="entry name" value="Kinase-like_dom_sf"/>
</dbReference>
<comment type="caution">
    <text evidence="2">The sequence shown here is derived from an EMBL/GenBank/DDBJ whole genome shotgun (WGS) entry which is preliminary data.</text>
</comment>
<dbReference type="Gene3D" id="3.30.200.150">
    <property type="match status" value="1"/>
</dbReference>
<dbReference type="GO" id="GO:0016301">
    <property type="term" value="F:kinase activity"/>
    <property type="evidence" value="ECO:0007669"/>
    <property type="project" value="UniProtKB-KW"/>
</dbReference>
<dbReference type="PANTHER" id="PTHR21310">
    <property type="entry name" value="AMINOGLYCOSIDE PHOSPHOTRANSFERASE-RELATED-RELATED"/>
    <property type="match status" value="1"/>
</dbReference>
<dbReference type="EMBL" id="JADOUF010000001">
    <property type="protein sequence ID" value="MBG6136323.1"/>
    <property type="molecule type" value="Genomic_DNA"/>
</dbReference>
<organism evidence="2 3">
    <name type="scientific">Longispora fulva</name>
    <dbReference type="NCBI Taxonomy" id="619741"/>
    <lineage>
        <taxon>Bacteria</taxon>
        <taxon>Bacillati</taxon>
        <taxon>Actinomycetota</taxon>
        <taxon>Actinomycetes</taxon>
        <taxon>Micromonosporales</taxon>
        <taxon>Micromonosporaceae</taxon>
        <taxon>Longispora</taxon>
    </lineage>
</organism>